<dbReference type="AlphaFoldDB" id="A0A9P6J7T1"/>
<evidence type="ECO:0000313" key="1">
    <source>
        <dbReference type="EMBL" id="KAF9964220.1"/>
    </source>
</evidence>
<dbReference type="EMBL" id="JAAAHY010000391">
    <property type="protein sequence ID" value="KAF9964220.1"/>
    <property type="molecule type" value="Genomic_DNA"/>
</dbReference>
<reference evidence="1" key="1">
    <citation type="journal article" date="2020" name="Fungal Divers.">
        <title>Resolving the Mortierellaceae phylogeny through synthesis of multi-gene phylogenetics and phylogenomics.</title>
        <authorList>
            <person name="Vandepol N."/>
            <person name="Liber J."/>
            <person name="Desiro A."/>
            <person name="Na H."/>
            <person name="Kennedy M."/>
            <person name="Barry K."/>
            <person name="Grigoriev I.V."/>
            <person name="Miller A.N."/>
            <person name="O'Donnell K."/>
            <person name="Stajich J.E."/>
            <person name="Bonito G."/>
        </authorList>
    </citation>
    <scope>NUCLEOTIDE SEQUENCE</scope>
    <source>
        <strain evidence="1">CK1249</strain>
    </source>
</reference>
<organism evidence="1 2">
    <name type="scientific">Mortierella alpina</name>
    <name type="common">Oleaginous fungus</name>
    <name type="synonym">Mortierella renispora</name>
    <dbReference type="NCBI Taxonomy" id="64518"/>
    <lineage>
        <taxon>Eukaryota</taxon>
        <taxon>Fungi</taxon>
        <taxon>Fungi incertae sedis</taxon>
        <taxon>Mucoromycota</taxon>
        <taxon>Mortierellomycotina</taxon>
        <taxon>Mortierellomycetes</taxon>
        <taxon>Mortierellales</taxon>
        <taxon>Mortierellaceae</taxon>
        <taxon>Mortierella</taxon>
    </lineage>
</organism>
<evidence type="ECO:0000313" key="2">
    <source>
        <dbReference type="Proteomes" id="UP000738359"/>
    </source>
</evidence>
<keyword evidence="2" id="KW-1185">Reference proteome</keyword>
<name>A0A9P6J7T1_MORAP</name>
<comment type="caution">
    <text evidence="1">The sequence shown here is derived from an EMBL/GenBank/DDBJ whole genome shotgun (WGS) entry which is preliminary data.</text>
</comment>
<proteinExistence type="predicted"/>
<sequence>MKHIALDFRCLAFGGPDGSRVYGLVEEERVYVLVQAETEAHSLESIQWRFVGAALPLRSLTLPEGDISCILNKAGEFTAMGAWNRTSSSVNRIRGLVYNPYNPDPPGSPPSTRASWMRIDVASNTDANENEIAQLILETGEGNSLQVVLEESRLTFRNLTGNGLTERNLHNIQQWNMSSREYFGNNAQLRYSNNFLYSFNADSNNAASLMKIPFVPNSAELESPDATKLPLGATFIDITSTIGMCDWQEGYFTAVSGNEFFLLCQVQHS</sequence>
<dbReference type="Proteomes" id="UP000738359">
    <property type="component" value="Unassembled WGS sequence"/>
</dbReference>
<accession>A0A9P6J7T1</accession>
<gene>
    <name evidence="1" type="ORF">BGZ70_006777</name>
</gene>
<protein>
    <submittedName>
        <fullName evidence="1">Uncharacterized protein</fullName>
    </submittedName>
</protein>